<evidence type="ECO:0000256" key="3">
    <source>
        <dbReference type="ARBA" id="ARBA00022448"/>
    </source>
</evidence>
<dbReference type="PROSITE" id="PS52015">
    <property type="entry name" value="TONB_CTD"/>
    <property type="match status" value="1"/>
</dbReference>
<keyword evidence="13" id="KW-1185">Reference proteome</keyword>
<evidence type="ECO:0000256" key="10">
    <source>
        <dbReference type="SAM" id="SignalP"/>
    </source>
</evidence>
<dbReference type="NCBIfam" id="TIGR01352">
    <property type="entry name" value="tonB_Cterm"/>
    <property type="match status" value="1"/>
</dbReference>
<dbReference type="InterPro" id="IPR037682">
    <property type="entry name" value="TonB_C"/>
</dbReference>
<dbReference type="Pfam" id="PF03544">
    <property type="entry name" value="TonB_C"/>
    <property type="match status" value="1"/>
</dbReference>
<comment type="caution">
    <text evidence="12">The sequence shown here is derived from an EMBL/GenBank/DDBJ whole genome shotgun (WGS) entry which is preliminary data.</text>
</comment>
<dbReference type="InterPro" id="IPR051045">
    <property type="entry name" value="TonB-dependent_transducer"/>
</dbReference>
<name>A0A495JBH3_9SPHI</name>
<proteinExistence type="inferred from homology"/>
<comment type="subcellular location">
    <subcellularLocation>
        <location evidence="1">Cell inner membrane</location>
        <topology evidence="1">Single-pass membrane protein</topology>
        <orientation evidence="1">Periplasmic side</orientation>
    </subcellularLocation>
</comment>
<protein>
    <submittedName>
        <fullName evidence="12">TonB family protein</fullName>
    </submittedName>
</protein>
<evidence type="ECO:0000256" key="2">
    <source>
        <dbReference type="ARBA" id="ARBA00006555"/>
    </source>
</evidence>
<keyword evidence="9" id="KW-0472">Membrane</keyword>
<dbReference type="PANTHER" id="PTHR33446">
    <property type="entry name" value="PROTEIN TONB-RELATED"/>
    <property type="match status" value="1"/>
</dbReference>
<dbReference type="GO" id="GO:0031992">
    <property type="term" value="F:energy transducer activity"/>
    <property type="evidence" value="ECO:0007669"/>
    <property type="project" value="TreeGrafter"/>
</dbReference>
<dbReference type="OrthoDB" id="1096636at2"/>
<comment type="similarity">
    <text evidence="2">Belongs to the TonB family.</text>
</comment>
<dbReference type="Gene3D" id="3.30.1150.10">
    <property type="match status" value="1"/>
</dbReference>
<reference evidence="12 13" key="1">
    <citation type="submission" date="2018-10" db="EMBL/GenBank/DDBJ databases">
        <title>Genomic Encyclopedia of Archaeal and Bacterial Type Strains, Phase II (KMG-II): from individual species to whole genera.</title>
        <authorList>
            <person name="Goeker M."/>
        </authorList>
    </citation>
    <scope>NUCLEOTIDE SEQUENCE [LARGE SCALE GENOMIC DNA]</scope>
    <source>
        <strain evidence="12 13">DSM 18602</strain>
    </source>
</reference>
<keyword evidence="5" id="KW-0997">Cell inner membrane</keyword>
<feature type="domain" description="TonB C-terminal" evidence="11">
    <location>
        <begin position="26"/>
        <end position="121"/>
    </location>
</feature>
<dbReference type="GO" id="GO:0098797">
    <property type="term" value="C:plasma membrane protein complex"/>
    <property type="evidence" value="ECO:0007669"/>
    <property type="project" value="TreeGrafter"/>
</dbReference>
<keyword evidence="6" id="KW-0812">Transmembrane</keyword>
<dbReference type="Proteomes" id="UP000268007">
    <property type="component" value="Unassembled WGS sequence"/>
</dbReference>
<keyword evidence="8" id="KW-1133">Transmembrane helix</keyword>
<sequence length="221" mass="24658">MNRLLLAILVLAFSFSKANAQVQFKGGSGALTNFLSENLIYPEYSRQNCISGTVKVSFNVDESGKLSDVKIYKGTGVDLDDEAIRVIKLTSGKWMVPPGHNPAENIVLPVTFKPESERCRTTDVQSIRQAINAYRARQSLVNVVTNYYQNKYLGKVDTTKEKLITSIKDQLGFDDEYVHNILEQANAKFKQGDSEGACADWHFIKNIGSNLADALLYKNCH</sequence>
<dbReference type="PANTHER" id="PTHR33446:SF2">
    <property type="entry name" value="PROTEIN TONB"/>
    <property type="match status" value="1"/>
</dbReference>
<keyword evidence="4" id="KW-1003">Cell membrane</keyword>
<dbReference type="GO" id="GO:0015031">
    <property type="term" value="P:protein transport"/>
    <property type="evidence" value="ECO:0007669"/>
    <property type="project" value="UniProtKB-KW"/>
</dbReference>
<keyword evidence="10" id="KW-0732">Signal</keyword>
<dbReference type="AlphaFoldDB" id="A0A495JBH3"/>
<accession>A0A495JBH3</accession>
<evidence type="ECO:0000256" key="1">
    <source>
        <dbReference type="ARBA" id="ARBA00004383"/>
    </source>
</evidence>
<evidence type="ECO:0000256" key="9">
    <source>
        <dbReference type="ARBA" id="ARBA00023136"/>
    </source>
</evidence>
<keyword evidence="3" id="KW-0813">Transport</keyword>
<evidence type="ECO:0000313" key="12">
    <source>
        <dbReference type="EMBL" id="RKR85712.1"/>
    </source>
</evidence>
<dbReference type="InterPro" id="IPR006260">
    <property type="entry name" value="TonB/TolA_C"/>
</dbReference>
<dbReference type="EMBL" id="RBKU01000001">
    <property type="protein sequence ID" value="RKR85712.1"/>
    <property type="molecule type" value="Genomic_DNA"/>
</dbReference>
<evidence type="ECO:0000313" key="13">
    <source>
        <dbReference type="Proteomes" id="UP000268007"/>
    </source>
</evidence>
<gene>
    <name evidence="12" type="ORF">BDD43_5983</name>
</gene>
<dbReference type="GO" id="GO:0055085">
    <property type="term" value="P:transmembrane transport"/>
    <property type="evidence" value="ECO:0007669"/>
    <property type="project" value="InterPro"/>
</dbReference>
<evidence type="ECO:0000256" key="6">
    <source>
        <dbReference type="ARBA" id="ARBA00022692"/>
    </source>
</evidence>
<evidence type="ECO:0000256" key="5">
    <source>
        <dbReference type="ARBA" id="ARBA00022519"/>
    </source>
</evidence>
<feature type="signal peptide" evidence="10">
    <location>
        <begin position="1"/>
        <end position="20"/>
    </location>
</feature>
<evidence type="ECO:0000259" key="11">
    <source>
        <dbReference type="PROSITE" id="PS52015"/>
    </source>
</evidence>
<evidence type="ECO:0000256" key="7">
    <source>
        <dbReference type="ARBA" id="ARBA00022927"/>
    </source>
</evidence>
<keyword evidence="7" id="KW-0653">Protein transport</keyword>
<organism evidence="12 13">
    <name type="scientific">Mucilaginibacter gracilis</name>
    <dbReference type="NCBI Taxonomy" id="423350"/>
    <lineage>
        <taxon>Bacteria</taxon>
        <taxon>Pseudomonadati</taxon>
        <taxon>Bacteroidota</taxon>
        <taxon>Sphingobacteriia</taxon>
        <taxon>Sphingobacteriales</taxon>
        <taxon>Sphingobacteriaceae</taxon>
        <taxon>Mucilaginibacter</taxon>
    </lineage>
</organism>
<evidence type="ECO:0000256" key="8">
    <source>
        <dbReference type="ARBA" id="ARBA00022989"/>
    </source>
</evidence>
<feature type="chain" id="PRO_5019830504" evidence="10">
    <location>
        <begin position="21"/>
        <end position="221"/>
    </location>
</feature>
<dbReference type="SUPFAM" id="SSF74653">
    <property type="entry name" value="TolA/TonB C-terminal domain"/>
    <property type="match status" value="1"/>
</dbReference>
<evidence type="ECO:0000256" key="4">
    <source>
        <dbReference type="ARBA" id="ARBA00022475"/>
    </source>
</evidence>
<dbReference type="RefSeq" id="WP_121201740.1">
    <property type="nucleotide sequence ID" value="NZ_RBKU01000001.1"/>
</dbReference>